<evidence type="ECO:0000256" key="4">
    <source>
        <dbReference type="ARBA" id="ARBA00022475"/>
    </source>
</evidence>
<evidence type="ECO:0000313" key="9">
    <source>
        <dbReference type="EMBL" id="SDG76329.1"/>
    </source>
</evidence>
<keyword evidence="6 8" id="KW-1133">Transmembrane helix</keyword>
<comment type="subcellular location">
    <subcellularLocation>
        <location evidence="1">Cell membrane</location>
        <topology evidence="1">Multi-pass membrane protein</topology>
    </subcellularLocation>
</comment>
<evidence type="ECO:0000256" key="8">
    <source>
        <dbReference type="SAM" id="Phobius"/>
    </source>
</evidence>
<feature type="transmembrane region" description="Helical" evidence="8">
    <location>
        <begin position="270"/>
        <end position="288"/>
    </location>
</feature>
<dbReference type="AlphaFoldDB" id="A0A1G7WWR3"/>
<accession>A0A1G7WWR3</accession>
<evidence type="ECO:0000256" key="1">
    <source>
        <dbReference type="ARBA" id="ARBA00004651"/>
    </source>
</evidence>
<sequence>MLIGILFCLSASVLFGALSYYSVWLEPLDGFAVFGWRVMGTVFIMLLALAIAKQGRAFREALSEVIHTPRSLMIVVVCSVLMSVQVWLFGWAPLNGHAQDLAMGYFLMPLTLVLTGRVLFNEGLSRLQSLAVGLALIGVGAELLRHGGVSLVSLVVMLGYPPYFILKRRLNLCALHSMMVEHLVMLPFGVAILYQKNWNWAFFAEQGNNGWLIIAGLGVLGCMALLSFIAASQRMPLSLFGMLSYVEPLLLFLVALALGESFSEADFITYVPIWLAVGCLMLNGWVVYKQHYLIVSTKARAISA</sequence>
<feature type="transmembrane region" description="Helical" evidence="8">
    <location>
        <begin position="210"/>
        <end position="230"/>
    </location>
</feature>
<keyword evidence="7 8" id="KW-0472">Membrane</keyword>
<feature type="transmembrane region" description="Helical" evidence="8">
    <location>
        <begin position="72"/>
        <end position="90"/>
    </location>
</feature>
<evidence type="ECO:0000313" key="10">
    <source>
        <dbReference type="EMBL" id="SDG87592.1"/>
    </source>
</evidence>
<protein>
    <submittedName>
        <fullName evidence="9">Chloramphenicol-sensitive protein RarD</fullName>
    </submittedName>
</protein>
<dbReference type="RefSeq" id="WP_176765504.1">
    <property type="nucleotide sequence ID" value="NZ_FNDD01000002.1"/>
</dbReference>
<dbReference type="InterPro" id="IPR004626">
    <property type="entry name" value="RarD"/>
</dbReference>
<comment type="similarity">
    <text evidence="2">Belongs to the EamA transporter family.</text>
</comment>
<dbReference type="NCBIfam" id="TIGR00688">
    <property type="entry name" value="rarD"/>
    <property type="match status" value="1"/>
</dbReference>
<keyword evidence="11" id="KW-1185">Reference proteome</keyword>
<dbReference type="Proteomes" id="UP000198854">
    <property type="component" value="Unassembled WGS sequence"/>
</dbReference>
<dbReference type="GO" id="GO:0005886">
    <property type="term" value="C:plasma membrane"/>
    <property type="evidence" value="ECO:0007669"/>
    <property type="project" value="UniProtKB-SubCell"/>
</dbReference>
<feature type="transmembrane region" description="Helical" evidence="8">
    <location>
        <begin position="35"/>
        <end position="52"/>
    </location>
</feature>
<keyword evidence="5 8" id="KW-0812">Transmembrane</keyword>
<reference evidence="9 11" key="1">
    <citation type="submission" date="2016-10" db="EMBL/GenBank/DDBJ databases">
        <authorList>
            <person name="de Groot N.N."/>
        </authorList>
    </citation>
    <scope>NUCLEOTIDE SEQUENCE [LARGE SCALE GENOMIC DNA]</scope>
    <source>
        <strain evidence="9 11">CGMCC 1.10228</strain>
    </source>
</reference>
<dbReference type="EMBL" id="FNDD01000002">
    <property type="protein sequence ID" value="SDG76329.1"/>
    <property type="molecule type" value="Genomic_DNA"/>
</dbReference>
<evidence type="ECO:0000256" key="3">
    <source>
        <dbReference type="ARBA" id="ARBA00022448"/>
    </source>
</evidence>
<organism evidence="9 11">
    <name type="scientific">Vibrio xiamenensis</name>
    <dbReference type="NCBI Taxonomy" id="861298"/>
    <lineage>
        <taxon>Bacteria</taxon>
        <taxon>Pseudomonadati</taxon>
        <taxon>Pseudomonadota</taxon>
        <taxon>Gammaproteobacteria</taxon>
        <taxon>Vibrionales</taxon>
        <taxon>Vibrionaceae</taxon>
        <taxon>Vibrio</taxon>
    </lineage>
</organism>
<keyword evidence="4" id="KW-1003">Cell membrane</keyword>
<feature type="transmembrane region" description="Helical" evidence="8">
    <location>
        <begin position="173"/>
        <end position="194"/>
    </location>
</feature>
<evidence type="ECO:0000256" key="2">
    <source>
        <dbReference type="ARBA" id="ARBA00007362"/>
    </source>
</evidence>
<evidence type="ECO:0000256" key="5">
    <source>
        <dbReference type="ARBA" id="ARBA00022692"/>
    </source>
</evidence>
<feature type="transmembrane region" description="Helical" evidence="8">
    <location>
        <begin position="127"/>
        <end position="144"/>
    </location>
</feature>
<feature type="transmembrane region" description="Helical" evidence="8">
    <location>
        <begin position="102"/>
        <end position="120"/>
    </location>
</feature>
<dbReference type="EMBL" id="FNDD01000004">
    <property type="protein sequence ID" value="SDG87592.1"/>
    <property type="molecule type" value="Genomic_DNA"/>
</dbReference>
<evidence type="ECO:0000256" key="6">
    <source>
        <dbReference type="ARBA" id="ARBA00022989"/>
    </source>
</evidence>
<proteinExistence type="inferred from homology"/>
<evidence type="ECO:0000256" key="7">
    <source>
        <dbReference type="ARBA" id="ARBA00023136"/>
    </source>
</evidence>
<evidence type="ECO:0000313" key="11">
    <source>
        <dbReference type="Proteomes" id="UP000198854"/>
    </source>
</evidence>
<name>A0A1G7WWR3_9VIBR</name>
<feature type="transmembrane region" description="Helical" evidence="8">
    <location>
        <begin position="237"/>
        <end position="258"/>
    </location>
</feature>
<gene>
    <name evidence="9" type="ORF">SAMN04488136_102218</name>
    <name evidence="10" type="ORF">SAMN04488136_10422</name>
</gene>
<feature type="transmembrane region" description="Helical" evidence="8">
    <location>
        <begin position="150"/>
        <end position="166"/>
    </location>
</feature>
<keyword evidence="3" id="KW-0813">Transport</keyword>